<dbReference type="Pfam" id="PF11215">
    <property type="entry name" value="DUF3010"/>
    <property type="match status" value="1"/>
</dbReference>
<keyword evidence="2" id="KW-1185">Reference proteome</keyword>
<evidence type="ECO:0008006" key="3">
    <source>
        <dbReference type="Google" id="ProtNLM"/>
    </source>
</evidence>
<name>A0A7J0BKK4_9BACT</name>
<protein>
    <recommendedName>
        <fullName evidence="3">DUF3010 domain-containing protein</fullName>
    </recommendedName>
</protein>
<organism evidence="1 2">
    <name type="scientific">Desulfovibrio subterraneus</name>
    <dbReference type="NCBI Taxonomy" id="2718620"/>
    <lineage>
        <taxon>Bacteria</taxon>
        <taxon>Pseudomonadati</taxon>
        <taxon>Thermodesulfobacteriota</taxon>
        <taxon>Desulfovibrionia</taxon>
        <taxon>Desulfovibrionales</taxon>
        <taxon>Desulfovibrionaceae</taxon>
        <taxon>Desulfovibrio</taxon>
    </lineage>
</organism>
<sequence length="144" mass="15454">MMILGVCPSANSAIWVLIDKGNNNVSEVGKIDYPATKDESQNLIDVLEYLKTFVVDKKVELVCVHKATGGLHGASGMRFKIEGVIQICCRIRGVGCSLVSVQIKKQHVKFEKENGNDISIVLGNGAVLSSQGKKDAALIAWLGA</sequence>
<dbReference type="GO" id="GO:0003676">
    <property type="term" value="F:nucleic acid binding"/>
    <property type="evidence" value="ECO:0007669"/>
    <property type="project" value="InterPro"/>
</dbReference>
<evidence type="ECO:0000313" key="1">
    <source>
        <dbReference type="EMBL" id="GFM34226.1"/>
    </source>
</evidence>
<evidence type="ECO:0000313" key="2">
    <source>
        <dbReference type="Proteomes" id="UP000503840"/>
    </source>
</evidence>
<dbReference type="EMBL" id="BLVO01000013">
    <property type="protein sequence ID" value="GFM34226.1"/>
    <property type="molecule type" value="Genomic_DNA"/>
</dbReference>
<dbReference type="Gene3D" id="3.30.420.10">
    <property type="entry name" value="Ribonuclease H-like superfamily/Ribonuclease H"/>
    <property type="match status" value="1"/>
</dbReference>
<dbReference type="InterPro" id="IPR021378">
    <property type="entry name" value="DUF3010"/>
</dbReference>
<dbReference type="AlphaFoldDB" id="A0A7J0BKK4"/>
<gene>
    <name evidence="1" type="ORF">DSM101010T_25910</name>
</gene>
<dbReference type="InterPro" id="IPR036397">
    <property type="entry name" value="RNaseH_sf"/>
</dbReference>
<comment type="caution">
    <text evidence="1">The sequence shown here is derived from an EMBL/GenBank/DDBJ whole genome shotgun (WGS) entry which is preliminary data.</text>
</comment>
<dbReference type="Proteomes" id="UP000503840">
    <property type="component" value="Unassembled WGS sequence"/>
</dbReference>
<reference evidence="1 2" key="1">
    <citation type="submission" date="2020-05" db="EMBL/GenBank/DDBJ databases">
        <title>Draft genome sequence of Desulfovibrio sp. strain HN2T.</title>
        <authorList>
            <person name="Ueno A."/>
            <person name="Tamazawa S."/>
            <person name="Tamamura S."/>
            <person name="Murakami T."/>
            <person name="Kiyama T."/>
            <person name="Inomata H."/>
            <person name="Amano Y."/>
            <person name="Miyakawa K."/>
            <person name="Tamaki H."/>
            <person name="Naganuma T."/>
            <person name="Kaneko K."/>
        </authorList>
    </citation>
    <scope>NUCLEOTIDE SEQUENCE [LARGE SCALE GENOMIC DNA]</scope>
    <source>
        <strain evidence="1 2">HN2</strain>
    </source>
</reference>
<dbReference type="RefSeq" id="WP_174405838.1">
    <property type="nucleotide sequence ID" value="NZ_BLVO01000013.1"/>
</dbReference>
<proteinExistence type="predicted"/>
<accession>A0A7J0BKK4</accession>